<gene>
    <name evidence="1" type="ORF">F2Q69_00004444</name>
</gene>
<protein>
    <submittedName>
        <fullName evidence="1">Uncharacterized protein</fullName>
    </submittedName>
</protein>
<organism evidence="1 2">
    <name type="scientific">Brassica cretica</name>
    <name type="common">Mustard</name>
    <dbReference type="NCBI Taxonomy" id="69181"/>
    <lineage>
        <taxon>Eukaryota</taxon>
        <taxon>Viridiplantae</taxon>
        <taxon>Streptophyta</taxon>
        <taxon>Embryophyta</taxon>
        <taxon>Tracheophyta</taxon>
        <taxon>Spermatophyta</taxon>
        <taxon>Magnoliopsida</taxon>
        <taxon>eudicotyledons</taxon>
        <taxon>Gunneridae</taxon>
        <taxon>Pentapetalae</taxon>
        <taxon>rosids</taxon>
        <taxon>malvids</taxon>
        <taxon>Brassicales</taxon>
        <taxon>Brassicaceae</taxon>
        <taxon>Brassiceae</taxon>
        <taxon>Brassica</taxon>
    </lineage>
</organism>
<accession>A0A8S9PG69</accession>
<dbReference type="Proteomes" id="UP000712600">
    <property type="component" value="Unassembled WGS sequence"/>
</dbReference>
<evidence type="ECO:0000313" key="1">
    <source>
        <dbReference type="EMBL" id="KAF3513161.1"/>
    </source>
</evidence>
<reference evidence="1" key="1">
    <citation type="submission" date="2019-12" db="EMBL/GenBank/DDBJ databases">
        <title>Genome sequencing and annotation of Brassica cretica.</title>
        <authorList>
            <person name="Studholme D.J."/>
            <person name="Sarris P."/>
        </authorList>
    </citation>
    <scope>NUCLEOTIDE SEQUENCE</scope>
    <source>
        <strain evidence="1">PFS-109/04</strain>
        <tissue evidence="1">Leaf</tissue>
    </source>
</reference>
<comment type="caution">
    <text evidence="1">The sequence shown here is derived from an EMBL/GenBank/DDBJ whole genome shotgun (WGS) entry which is preliminary data.</text>
</comment>
<sequence>MVTPIEMKQEKVWSDLERGSCEDGMKADQLNQLAVRAVSYPVQLAERASWTARSVQIARSASWTVCLVQLTHWASLDASFGPNRPLDELNQTMGRYSSIAKHLMYLCTPAPQKVRMNKLTACFVL</sequence>
<name>A0A8S9PG69_BRACR</name>
<dbReference type="EMBL" id="QGKX02001521">
    <property type="protein sequence ID" value="KAF3513161.1"/>
    <property type="molecule type" value="Genomic_DNA"/>
</dbReference>
<dbReference type="AlphaFoldDB" id="A0A8S9PG69"/>
<proteinExistence type="predicted"/>
<evidence type="ECO:0000313" key="2">
    <source>
        <dbReference type="Proteomes" id="UP000712600"/>
    </source>
</evidence>